<organism evidence="1 2">
    <name type="scientific">Roseburia zhanii</name>
    <dbReference type="NCBI Taxonomy" id="2763064"/>
    <lineage>
        <taxon>Bacteria</taxon>
        <taxon>Bacillati</taxon>
        <taxon>Bacillota</taxon>
        <taxon>Clostridia</taxon>
        <taxon>Lachnospirales</taxon>
        <taxon>Lachnospiraceae</taxon>
        <taxon>Roseburia</taxon>
    </lineage>
</organism>
<sequence>MKLNVFTDVQLFERKWRKALNANTAEEKAELLKTIHQDRDYHCVHRYAAKALAIVPYNADIYYWLIHVIHKQGHSEIARSELQTAKKRLLEEEYAVLTNRLAVEAGMI</sequence>
<accession>A0A923LML1</accession>
<protein>
    <recommendedName>
        <fullName evidence="3">Bacterial transcriptional activator domain-containing protein</fullName>
    </recommendedName>
</protein>
<keyword evidence="2" id="KW-1185">Reference proteome</keyword>
<dbReference type="EMBL" id="JACOPH010000001">
    <property type="protein sequence ID" value="MBC5712729.1"/>
    <property type="molecule type" value="Genomic_DNA"/>
</dbReference>
<comment type="caution">
    <text evidence="1">The sequence shown here is derived from an EMBL/GenBank/DDBJ whole genome shotgun (WGS) entry which is preliminary data.</text>
</comment>
<evidence type="ECO:0008006" key="3">
    <source>
        <dbReference type="Google" id="ProtNLM"/>
    </source>
</evidence>
<name>A0A923LML1_9FIRM</name>
<dbReference type="Proteomes" id="UP000606720">
    <property type="component" value="Unassembled WGS sequence"/>
</dbReference>
<dbReference type="RefSeq" id="WP_186865804.1">
    <property type="nucleotide sequence ID" value="NZ_JACOPH010000001.1"/>
</dbReference>
<reference evidence="1" key="1">
    <citation type="submission" date="2020-08" db="EMBL/GenBank/DDBJ databases">
        <title>Genome public.</title>
        <authorList>
            <person name="Liu C."/>
            <person name="Sun Q."/>
        </authorList>
    </citation>
    <scope>NUCLEOTIDE SEQUENCE</scope>
    <source>
        <strain evidence="1">BX1005</strain>
    </source>
</reference>
<gene>
    <name evidence="1" type="ORF">H8S17_00655</name>
</gene>
<dbReference type="AlphaFoldDB" id="A0A923LML1"/>
<evidence type="ECO:0000313" key="2">
    <source>
        <dbReference type="Proteomes" id="UP000606720"/>
    </source>
</evidence>
<evidence type="ECO:0000313" key="1">
    <source>
        <dbReference type="EMBL" id="MBC5712729.1"/>
    </source>
</evidence>
<proteinExistence type="predicted"/>